<organism evidence="2 3">
    <name type="scientific">Mycena belliarum</name>
    <dbReference type="NCBI Taxonomy" id="1033014"/>
    <lineage>
        <taxon>Eukaryota</taxon>
        <taxon>Fungi</taxon>
        <taxon>Dikarya</taxon>
        <taxon>Basidiomycota</taxon>
        <taxon>Agaricomycotina</taxon>
        <taxon>Agaricomycetes</taxon>
        <taxon>Agaricomycetidae</taxon>
        <taxon>Agaricales</taxon>
        <taxon>Marasmiineae</taxon>
        <taxon>Mycenaceae</taxon>
        <taxon>Mycena</taxon>
    </lineage>
</organism>
<keyword evidence="3" id="KW-1185">Reference proteome</keyword>
<evidence type="ECO:0000313" key="3">
    <source>
        <dbReference type="Proteomes" id="UP001222325"/>
    </source>
</evidence>
<proteinExistence type="predicted"/>
<dbReference type="Gene3D" id="1.20.1280.50">
    <property type="match status" value="1"/>
</dbReference>
<evidence type="ECO:0000259" key="1">
    <source>
        <dbReference type="PROSITE" id="PS50181"/>
    </source>
</evidence>
<dbReference type="EMBL" id="JARJCN010000003">
    <property type="protein sequence ID" value="KAJ7102313.1"/>
    <property type="molecule type" value="Genomic_DNA"/>
</dbReference>
<dbReference type="InterPro" id="IPR001810">
    <property type="entry name" value="F-box_dom"/>
</dbReference>
<evidence type="ECO:0000313" key="2">
    <source>
        <dbReference type="EMBL" id="KAJ7102313.1"/>
    </source>
</evidence>
<accession>A0AAD6UG09</accession>
<protein>
    <recommendedName>
        <fullName evidence="1">F-box domain-containing protein</fullName>
    </recommendedName>
</protein>
<name>A0AAD6UG09_9AGAR</name>
<gene>
    <name evidence="2" type="ORF">B0H15DRAFT_814106</name>
</gene>
<dbReference type="CDD" id="cd09917">
    <property type="entry name" value="F-box_SF"/>
    <property type="match status" value="1"/>
</dbReference>
<reference evidence="2" key="1">
    <citation type="submission" date="2023-03" db="EMBL/GenBank/DDBJ databases">
        <title>Massive genome expansion in bonnet fungi (Mycena s.s.) driven by repeated elements and novel gene families across ecological guilds.</title>
        <authorList>
            <consortium name="Lawrence Berkeley National Laboratory"/>
            <person name="Harder C.B."/>
            <person name="Miyauchi S."/>
            <person name="Viragh M."/>
            <person name="Kuo A."/>
            <person name="Thoen E."/>
            <person name="Andreopoulos B."/>
            <person name="Lu D."/>
            <person name="Skrede I."/>
            <person name="Drula E."/>
            <person name="Henrissat B."/>
            <person name="Morin E."/>
            <person name="Kohler A."/>
            <person name="Barry K."/>
            <person name="LaButti K."/>
            <person name="Morin E."/>
            <person name="Salamov A."/>
            <person name="Lipzen A."/>
            <person name="Mereny Z."/>
            <person name="Hegedus B."/>
            <person name="Baldrian P."/>
            <person name="Stursova M."/>
            <person name="Weitz H."/>
            <person name="Taylor A."/>
            <person name="Grigoriev I.V."/>
            <person name="Nagy L.G."/>
            <person name="Martin F."/>
            <person name="Kauserud H."/>
        </authorList>
    </citation>
    <scope>NUCLEOTIDE SEQUENCE</scope>
    <source>
        <strain evidence="2">CBHHK173m</strain>
    </source>
</reference>
<sequence length="432" mass="49083">MHPPTSPAAILSIPVEILEQILLFCDPRDVMCFSRTCRFGDAAINHAADSYFWRQMFLHIFDDPRQAVNSIPANSSSNWKSELVRRIRAERAAFSGFSSTIDRRTILETFVSVAQDAIPMSDSNPSSRNLEWLDTVLRNSHILDLTFPVNEAKFGNRLKAYMALSLKEDNAHNEEELHVIRTRSRCFVYDLRNYHRRNSWGPFLSNGKVNWSHVEAIINVVQTNLRELPLLDSNPRPPIRPGLQGIRARSAPGDYTGPDWAGVEGTWRRYVCFMDYRDLFAFNFSDALDTGPRDPSFFDDRDFREATRLIELKLHLITRDEMRIRFPSGDPPPPSSPDYPPLYFSGISRGASFGQEASVQGFVFMGLDHLPRWRFTSIHGLEPQWSSEGTQIGHIASAMGVVGAWSAFNHGEGDPAGPFWLWKVSKEPTSYA</sequence>
<feature type="domain" description="F-box" evidence="1">
    <location>
        <begin position="7"/>
        <end position="56"/>
    </location>
</feature>
<comment type="caution">
    <text evidence="2">The sequence shown here is derived from an EMBL/GenBank/DDBJ whole genome shotgun (WGS) entry which is preliminary data.</text>
</comment>
<dbReference type="PROSITE" id="PS50181">
    <property type="entry name" value="FBOX"/>
    <property type="match status" value="1"/>
</dbReference>
<dbReference type="Pfam" id="PF00646">
    <property type="entry name" value="F-box"/>
    <property type="match status" value="1"/>
</dbReference>
<dbReference type="InterPro" id="IPR036047">
    <property type="entry name" value="F-box-like_dom_sf"/>
</dbReference>
<dbReference type="Proteomes" id="UP001222325">
    <property type="component" value="Unassembled WGS sequence"/>
</dbReference>
<dbReference type="AlphaFoldDB" id="A0AAD6UG09"/>
<dbReference type="SUPFAM" id="SSF81383">
    <property type="entry name" value="F-box domain"/>
    <property type="match status" value="1"/>
</dbReference>